<protein>
    <recommendedName>
        <fullName evidence="3">RNase H type-1 domain-containing protein</fullName>
    </recommendedName>
</protein>
<evidence type="ECO:0000313" key="2">
    <source>
        <dbReference type="Proteomes" id="UP000596661"/>
    </source>
</evidence>
<organism evidence="1 2">
    <name type="scientific">Cannabis sativa</name>
    <name type="common">Hemp</name>
    <name type="synonym">Marijuana</name>
    <dbReference type="NCBI Taxonomy" id="3483"/>
    <lineage>
        <taxon>Eukaryota</taxon>
        <taxon>Viridiplantae</taxon>
        <taxon>Streptophyta</taxon>
        <taxon>Embryophyta</taxon>
        <taxon>Tracheophyta</taxon>
        <taxon>Spermatophyta</taxon>
        <taxon>Magnoliopsida</taxon>
        <taxon>eudicotyledons</taxon>
        <taxon>Gunneridae</taxon>
        <taxon>Pentapetalae</taxon>
        <taxon>rosids</taxon>
        <taxon>fabids</taxon>
        <taxon>Rosales</taxon>
        <taxon>Cannabaceae</taxon>
        <taxon>Cannabis</taxon>
    </lineage>
</organism>
<dbReference type="Gramene" id="evm.model.09.889">
    <property type="protein sequence ID" value="cds.evm.model.09.889"/>
    <property type="gene ID" value="evm.TU.09.889"/>
</dbReference>
<accession>A0A803QHP4</accession>
<evidence type="ECO:0008006" key="3">
    <source>
        <dbReference type="Google" id="ProtNLM"/>
    </source>
</evidence>
<proteinExistence type="predicted"/>
<evidence type="ECO:0000313" key="1">
    <source>
        <dbReference type="EnsemblPlants" id="cds.evm.model.09.889"/>
    </source>
</evidence>
<dbReference type="EMBL" id="UZAU01000740">
    <property type="status" value="NOT_ANNOTATED_CDS"/>
    <property type="molecule type" value="Genomic_DNA"/>
</dbReference>
<keyword evidence="2" id="KW-1185">Reference proteome</keyword>
<sequence length="211" mass="23556">MIDGVGTLKAQVTIQLRVHIDTCINLTMTLFWLEIFGRITEESILHVLAISCWNRSTIDITPAATTNFRDWYAAVTCSSTSSFSAEALMVAWKIWSARNDVLWKGRVKTAASIVLEARSYLNQWLYAQKNRMEPILVQNNQGLDVEHWTKPVNDTITVNVDGAVFATINSFGVGFIARDCAGRIIEAVSKFNICNVAPKIVEICEIKEALS</sequence>
<dbReference type="AlphaFoldDB" id="A0A803QHP4"/>
<reference evidence="1" key="1">
    <citation type="submission" date="2018-11" db="EMBL/GenBank/DDBJ databases">
        <authorList>
            <person name="Grassa J C."/>
        </authorList>
    </citation>
    <scope>NUCLEOTIDE SEQUENCE [LARGE SCALE GENOMIC DNA]</scope>
</reference>
<reference evidence="1" key="2">
    <citation type="submission" date="2021-03" db="UniProtKB">
        <authorList>
            <consortium name="EnsemblPlants"/>
        </authorList>
    </citation>
    <scope>IDENTIFICATION</scope>
</reference>
<dbReference type="Proteomes" id="UP000596661">
    <property type="component" value="Chromosome 9"/>
</dbReference>
<dbReference type="EnsemblPlants" id="evm.model.09.889">
    <property type="protein sequence ID" value="cds.evm.model.09.889"/>
    <property type="gene ID" value="evm.TU.09.889"/>
</dbReference>
<name>A0A803QHP4_CANSA</name>